<name>A0A371CTK0_9APHY</name>
<gene>
    <name evidence="2" type="ORF">OH76DRAFT_1190369</name>
</gene>
<keyword evidence="3" id="KW-1185">Reference proteome</keyword>
<reference evidence="2 3" key="1">
    <citation type="journal article" date="2018" name="Biotechnol. Biofuels">
        <title>Integrative visual omics of the white-rot fungus Polyporus brumalis exposes the biotechnological potential of its oxidative enzymes for delignifying raw plant biomass.</title>
        <authorList>
            <person name="Miyauchi S."/>
            <person name="Rancon A."/>
            <person name="Drula E."/>
            <person name="Hage H."/>
            <person name="Chaduli D."/>
            <person name="Favel A."/>
            <person name="Grisel S."/>
            <person name="Henrissat B."/>
            <person name="Herpoel-Gimbert I."/>
            <person name="Ruiz-Duenas F.J."/>
            <person name="Chevret D."/>
            <person name="Hainaut M."/>
            <person name="Lin J."/>
            <person name="Wang M."/>
            <person name="Pangilinan J."/>
            <person name="Lipzen A."/>
            <person name="Lesage-Meessen L."/>
            <person name="Navarro D."/>
            <person name="Riley R."/>
            <person name="Grigoriev I.V."/>
            <person name="Zhou S."/>
            <person name="Raouche S."/>
            <person name="Rosso M.N."/>
        </authorList>
    </citation>
    <scope>NUCLEOTIDE SEQUENCE [LARGE SCALE GENOMIC DNA]</scope>
    <source>
        <strain evidence="2 3">BRFM 1820</strain>
    </source>
</reference>
<organism evidence="2 3">
    <name type="scientific">Lentinus brumalis</name>
    <dbReference type="NCBI Taxonomy" id="2498619"/>
    <lineage>
        <taxon>Eukaryota</taxon>
        <taxon>Fungi</taxon>
        <taxon>Dikarya</taxon>
        <taxon>Basidiomycota</taxon>
        <taxon>Agaricomycotina</taxon>
        <taxon>Agaricomycetes</taxon>
        <taxon>Polyporales</taxon>
        <taxon>Polyporaceae</taxon>
        <taxon>Lentinus</taxon>
    </lineage>
</organism>
<sequence>MKTRPCSSPPHQYAVRCRTDRCTVQHPLNTTAYQWSYRIHISTRSPACSTSNGSDEIPRPLIVLPCGPSRLSLPIHVLCPPRRPSLPCSAWRSGERGRDVDAQARSPSFMKTLGVSRLCQRGCAQVAPPSYSAHFRLRLLALVPKERFAVVLLRAMAAHRARTRTGRERHDSQPGTRDSG</sequence>
<feature type="region of interest" description="Disordered" evidence="1">
    <location>
        <begin position="160"/>
        <end position="180"/>
    </location>
</feature>
<proteinExistence type="predicted"/>
<evidence type="ECO:0000256" key="1">
    <source>
        <dbReference type="SAM" id="MobiDB-lite"/>
    </source>
</evidence>
<evidence type="ECO:0000313" key="3">
    <source>
        <dbReference type="Proteomes" id="UP000256964"/>
    </source>
</evidence>
<accession>A0A371CTK0</accession>
<dbReference type="EMBL" id="KZ857462">
    <property type="protein sequence ID" value="RDX43586.1"/>
    <property type="molecule type" value="Genomic_DNA"/>
</dbReference>
<dbReference type="Proteomes" id="UP000256964">
    <property type="component" value="Unassembled WGS sequence"/>
</dbReference>
<dbReference type="AlphaFoldDB" id="A0A371CTK0"/>
<protein>
    <submittedName>
        <fullName evidence="2">Uncharacterized protein</fullName>
    </submittedName>
</protein>
<evidence type="ECO:0000313" key="2">
    <source>
        <dbReference type="EMBL" id="RDX43586.1"/>
    </source>
</evidence>